<evidence type="ECO:0000256" key="1">
    <source>
        <dbReference type="SAM" id="SignalP"/>
    </source>
</evidence>
<dbReference type="InterPro" id="IPR021255">
    <property type="entry name" value="DUF2807"/>
</dbReference>
<comment type="caution">
    <text evidence="3">The sequence shown here is derived from an EMBL/GenBank/DDBJ whole genome shotgun (WGS) entry which is preliminary data.</text>
</comment>
<dbReference type="RefSeq" id="WP_344695910.1">
    <property type="nucleotide sequence ID" value="NZ_BAABBR010000001.1"/>
</dbReference>
<dbReference type="Pfam" id="PF10988">
    <property type="entry name" value="DUF2807"/>
    <property type="match status" value="1"/>
</dbReference>
<protein>
    <recommendedName>
        <fullName evidence="2">Putative auto-transporter adhesin head GIN domain-containing protein</fullName>
    </recommendedName>
</protein>
<evidence type="ECO:0000259" key="2">
    <source>
        <dbReference type="Pfam" id="PF10988"/>
    </source>
</evidence>
<name>A0ABP7TWR3_9SPHN</name>
<sequence length="231" mass="23151">MTRFLALFLLAATTPVGAAGLPRNFSVTSFDRIRVEGPYAVTLATGRAPSARAEGSAASLDAIDLRVEGTTLILRQRSGSGWSGSATPVSIRLSTPSLRTALLVGAGSLAIDRMDGLSVDVAMQGSGVLSVGNVSADRINASAQGSGALRLAGRGKVGSYVGRGTAALQADQLAVDEVTLAADGAGDVALTAKSRATLNIAGPVTVKVLGNPACTVRASGSVAISGCRDSR</sequence>
<accession>A0ABP7TWR3</accession>
<organism evidence="3 4">
    <name type="scientific">Sphingomonas rosea</name>
    <dbReference type="NCBI Taxonomy" id="335605"/>
    <lineage>
        <taxon>Bacteria</taxon>
        <taxon>Pseudomonadati</taxon>
        <taxon>Pseudomonadota</taxon>
        <taxon>Alphaproteobacteria</taxon>
        <taxon>Sphingomonadales</taxon>
        <taxon>Sphingomonadaceae</taxon>
        <taxon>Sphingomonas</taxon>
    </lineage>
</organism>
<proteinExistence type="predicted"/>
<evidence type="ECO:0000313" key="4">
    <source>
        <dbReference type="Proteomes" id="UP001424459"/>
    </source>
</evidence>
<dbReference type="Proteomes" id="UP001424459">
    <property type="component" value="Unassembled WGS sequence"/>
</dbReference>
<reference evidence="4" key="1">
    <citation type="journal article" date="2019" name="Int. J. Syst. Evol. Microbiol.">
        <title>The Global Catalogue of Microorganisms (GCM) 10K type strain sequencing project: providing services to taxonomists for standard genome sequencing and annotation.</title>
        <authorList>
            <consortium name="The Broad Institute Genomics Platform"/>
            <consortium name="The Broad Institute Genome Sequencing Center for Infectious Disease"/>
            <person name="Wu L."/>
            <person name="Ma J."/>
        </authorList>
    </citation>
    <scope>NUCLEOTIDE SEQUENCE [LARGE SCALE GENOMIC DNA]</scope>
    <source>
        <strain evidence="4">JCM 17564</strain>
    </source>
</reference>
<feature type="domain" description="Putative auto-transporter adhesin head GIN" evidence="2">
    <location>
        <begin position="30"/>
        <end position="212"/>
    </location>
</feature>
<dbReference type="Gene3D" id="2.160.20.120">
    <property type="match status" value="1"/>
</dbReference>
<feature type="signal peptide" evidence="1">
    <location>
        <begin position="1"/>
        <end position="18"/>
    </location>
</feature>
<dbReference type="EMBL" id="BAABBR010000001">
    <property type="protein sequence ID" value="GAA4032185.1"/>
    <property type="molecule type" value="Genomic_DNA"/>
</dbReference>
<feature type="chain" id="PRO_5046727940" description="Putative auto-transporter adhesin head GIN domain-containing protein" evidence="1">
    <location>
        <begin position="19"/>
        <end position="231"/>
    </location>
</feature>
<keyword evidence="1" id="KW-0732">Signal</keyword>
<evidence type="ECO:0000313" key="3">
    <source>
        <dbReference type="EMBL" id="GAA4032185.1"/>
    </source>
</evidence>
<keyword evidence="4" id="KW-1185">Reference proteome</keyword>
<gene>
    <name evidence="3" type="ORF">GCM10022281_09790</name>
</gene>